<dbReference type="GO" id="GO:0015074">
    <property type="term" value="P:DNA integration"/>
    <property type="evidence" value="ECO:0007669"/>
    <property type="project" value="InterPro"/>
</dbReference>
<proteinExistence type="predicted"/>
<accession>A0A8J7ULG2</accession>
<dbReference type="InterPro" id="IPR012337">
    <property type="entry name" value="RNaseH-like_sf"/>
</dbReference>
<dbReference type="Pfam" id="PF13683">
    <property type="entry name" value="rve_3"/>
    <property type="match status" value="1"/>
</dbReference>
<name>A0A8J7ULG2_9HYPH</name>
<dbReference type="GO" id="GO:0003676">
    <property type="term" value="F:nucleic acid binding"/>
    <property type="evidence" value="ECO:0007669"/>
    <property type="project" value="InterPro"/>
</dbReference>
<comment type="caution">
    <text evidence="2">The sequence shown here is derived from an EMBL/GenBank/DDBJ whole genome shotgun (WGS) entry which is preliminary data.</text>
</comment>
<dbReference type="Gene3D" id="3.30.420.10">
    <property type="entry name" value="Ribonuclease H-like superfamily/Ribonuclease H"/>
    <property type="match status" value="1"/>
</dbReference>
<protein>
    <submittedName>
        <fullName evidence="2">Integrase core domain-containing protein</fullName>
    </submittedName>
</protein>
<dbReference type="AlphaFoldDB" id="A0A8J7ULG2"/>
<sequence>MSASKNAFANQRPQLDDWDRNLLFTPVRSPKSNGMSEGFVKTLKREASTVILPDADTIMALMASWIDDYCEVHPHSGLRFRSPREFLRSVPKPSRRLSGETGSPPCSDCRMRLRAR</sequence>
<dbReference type="InterPro" id="IPR036397">
    <property type="entry name" value="RNaseH_sf"/>
</dbReference>
<gene>
    <name evidence="2" type="ORF">J5Y06_18780</name>
</gene>
<evidence type="ECO:0000313" key="3">
    <source>
        <dbReference type="Proteomes" id="UP000666240"/>
    </source>
</evidence>
<feature type="domain" description="Integrase catalytic" evidence="1">
    <location>
        <begin position="24"/>
        <end position="83"/>
    </location>
</feature>
<dbReference type="Proteomes" id="UP000666240">
    <property type="component" value="Unassembled WGS sequence"/>
</dbReference>
<reference evidence="2" key="1">
    <citation type="submission" date="2021-03" db="EMBL/GenBank/DDBJ databases">
        <title>Genome sequencing and assembly of Tianweitania sediminis.</title>
        <authorList>
            <person name="Chhetri G."/>
        </authorList>
    </citation>
    <scope>NUCLEOTIDE SEQUENCE</scope>
    <source>
        <strain evidence="2">Z8</strain>
    </source>
</reference>
<dbReference type="SUPFAM" id="SSF53098">
    <property type="entry name" value="Ribonuclease H-like"/>
    <property type="match status" value="1"/>
</dbReference>
<keyword evidence="3" id="KW-1185">Reference proteome</keyword>
<evidence type="ECO:0000313" key="2">
    <source>
        <dbReference type="EMBL" id="MBP0440699.1"/>
    </source>
</evidence>
<evidence type="ECO:0000259" key="1">
    <source>
        <dbReference type="Pfam" id="PF13683"/>
    </source>
</evidence>
<dbReference type="InterPro" id="IPR001584">
    <property type="entry name" value="Integrase_cat-core"/>
</dbReference>
<organism evidence="2 3">
    <name type="scientific">Tianweitania sediminis</name>
    <dbReference type="NCBI Taxonomy" id="1502156"/>
    <lineage>
        <taxon>Bacteria</taxon>
        <taxon>Pseudomonadati</taxon>
        <taxon>Pseudomonadota</taxon>
        <taxon>Alphaproteobacteria</taxon>
        <taxon>Hyphomicrobiales</taxon>
        <taxon>Phyllobacteriaceae</taxon>
        <taxon>Tianweitania</taxon>
    </lineage>
</organism>
<dbReference type="EMBL" id="JAGIYY010000009">
    <property type="protein sequence ID" value="MBP0440699.1"/>
    <property type="molecule type" value="Genomic_DNA"/>
</dbReference>